<dbReference type="OrthoDB" id="1933717at2759"/>
<dbReference type="EMBL" id="ML994629">
    <property type="protein sequence ID" value="KAF2186553.1"/>
    <property type="molecule type" value="Genomic_DNA"/>
</dbReference>
<dbReference type="PANTHER" id="PTHR43391:SF14">
    <property type="entry name" value="DEHYDROGENASE_REDUCTASE SDR FAMILY PROTEIN 7-LIKE"/>
    <property type="match status" value="1"/>
</dbReference>
<dbReference type="Proteomes" id="UP000800200">
    <property type="component" value="Unassembled WGS sequence"/>
</dbReference>
<keyword evidence="5" id="KW-1185">Reference proteome</keyword>
<sequence>MAASIDPNMLTAPFQLTASMHRDIYSAVDPKSPALRVDGKVVLITGAGGGLGYLENTAASLNVPALVAPCDVTSESDIASVFEKGKRRFEKVDVVVNTAGTVNVNGVIGEIDPRQWWVDFETNVKGTYNLFHHFLNTTEGKGTFINLISLGASMLAPGISSYSTAKLAAIKLAEYFDLEHPKLRIFSLHPGVVEAENGCGMVIDHLTPFAKDKAALTAGVTLYLQRPEADFLRGGFVSVNWDIKEMERHKDEILDEKLLKLGFLRAKLGPYGHPWSK</sequence>
<comment type="similarity">
    <text evidence="1">Belongs to the short-chain dehydrogenases/reductases (SDR) family.</text>
</comment>
<proteinExistence type="inferred from homology"/>
<gene>
    <name evidence="4" type="ORF">K469DRAFT_726099</name>
</gene>
<evidence type="ECO:0000256" key="2">
    <source>
        <dbReference type="ARBA" id="ARBA00022857"/>
    </source>
</evidence>
<evidence type="ECO:0000256" key="1">
    <source>
        <dbReference type="ARBA" id="ARBA00006484"/>
    </source>
</evidence>
<organism evidence="4 5">
    <name type="scientific">Zopfia rhizophila CBS 207.26</name>
    <dbReference type="NCBI Taxonomy" id="1314779"/>
    <lineage>
        <taxon>Eukaryota</taxon>
        <taxon>Fungi</taxon>
        <taxon>Dikarya</taxon>
        <taxon>Ascomycota</taxon>
        <taxon>Pezizomycotina</taxon>
        <taxon>Dothideomycetes</taxon>
        <taxon>Dothideomycetes incertae sedis</taxon>
        <taxon>Zopfiaceae</taxon>
        <taxon>Zopfia</taxon>
    </lineage>
</organism>
<dbReference type="PANTHER" id="PTHR43391">
    <property type="entry name" value="RETINOL DEHYDROGENASE-RELATED"/>
    <property type="match status" value="1"/>
</dbReference>
<dbReference type="AlphaFoldDB" id="A0A6A6E5X1"/>
<dbReference type="GO" id="GO:0016491">
    <property type="term" value="F:oxidoreductase activity"/>
    <property type="evidence" value="ECO:0007669"/>
    <property type="project" value="UniProtKB-KW"/>
</dbReference>
<name>A0A6A6E5X1_9PEZI</name>
<dbReference type="PRINTS" id="PR00081">
    <property type="entry name" value="GDHRDH"/>
</dbReference>
<dbReference type="CDD" id="cd05233">
    <property type="entry name" value="SDR_c"/>
    <property type="match status" value="1"/>
</dbReference>
<accession>A0A6A6E5X1</accession>
<reference evidence="4" key="1">
    <citation type="journal article" date="2020" name="Stud. Mycol.">
        <title>101 Dothideomycetes genomes: a test case for predicting lifestyles and emergence of pathogens.</title>
        <authorList>
            <person name="Haridas S."/>
            <person name="Albert R."/>
            <person name="Binder M."/>
            <person name="Bloem J."/>
            <person name="Labutti K."/>
            <person name="Salamov A."/>
            <person name="Andreopoulos B."/>
            <person name="Baker S."/>
            <person name="Barry K."/>
            <person name="Bills G."/>
            <person name="Bluhm B."/>
            <person name="Cannon C."/>
            <person name="Castanera R."/>
            <person name="Culley D."/>
            <person name="Daum C."/>
            <person name="Ezra D."/>
            <person name="Gonzalez J."/>
            <person name="Henrissat B."/>
            <person name="Kuo A."/>
            <person name="Liang C."/>
            <person name="Lipzen A."/>
            <person name="Lutzoni F."/>
            <person name="Magnuson J."/>
            <person name="Mondo S."/>
            <person name="Nolan M."/>
            <person name="Ohm R."/>
            <person name="Pangilinan J."/>
            <person name="Park H.-J."/>
            <person name="Ramirez L."/>
            <person name="Alfaro M."/>
            <person name="Sun H."/>
            <person name="Tritt A."/>
            <person name="Yoshinaga Y."/>
            <person name="Zwiers L.-H."/>
            <person name="Turgeon B."/>
            <person name="Goodwin S."/>
            <person name="Spatafora J."/>
            <person name="Crous P."/>
            <person name="Grigoriev I."/>
        </authorList>
    </citation>
    <scope>NUCLEOTIDE SEQUENCE</scope>
    <source>
        <strain evidence="4">CBS 207.26</strain>
    </source>
</reference>
<keyword evidence="2" id="KW-0521">NADP</keyword>
<dbReference type="InterPro" id="IPR036291">
    <property type="entry name" value="NAD(P)-bd_dom_sf"/>
</dbReference>
<dbReference type="Pfam" id="PF13561">
    <property type="entry name" value="adh_short_C2"/>
    <property type="match status" value="1"/>
</dbReference>
<evidence type="ECO:0000313" key="5">
    <source>
        <dbReference type="Proteomes" id="UP000800200"/>
    </source>
</evidence>
<keyword evidence="3" id="KW-0560">Oxidoreductase</keyword>
<dbReference type="Gene3D" id="3.40.50.720">
    <property type="entry name" value="NAD(P)-binding Rossmann-like Domain"/>
    <property type="match status" value="1"/>
</dbReference>
<evidence type="ECO:0000313" key="4">
    <source>
        <dbReference type="EMBL" id="KAF2186553.1"/>
    </source>
</evidence>
<dbReference type="SUPFAM" id="SSF51735">
    <property type="entry name" value="NAD(P)-binding Rossmann-fold domains"/>
    <property type="match status" value="1"/>
</dbReference>
<protein>
    <submittedName>
        <fullName evidence="4">NAD(P)-binding protein</fullName>
    </submittedName>
</protein>
<dbReference type="InterPro" id="IPR002347">
    <property type="entry name" value="SDR_fam"/>
</dbReference>
<evidence type="ECO:0000256" key="3">
    <source>
        <dbReference type="ARBA" id="ARBA00023002"/>
    </source>
</evidence>